<dbReference type="RefSeq" id="WP_315623665.1">
    <property type="nucleotide sequence ID" value="NZ_JAUHMF010000001.1"/>
</dbReference>
<dbReference type="InterPro" id="IPR036291">
    <property type="entry name" value="NAD(P)-bd_dom_sf"/>
</dbReference>
<dbReference type="SUPFAM" id="SSF51735">
    <property type="entry name" value="NAD(P)-binding Rossmann-fold domains"/>
    <property type="match status" value="1"/>
</dbReference>
<reference evidence="4 5" key="1">
    <citation type="submission" date="2023-07" db="EMBL/GenBank/DDBJ databases">
        <title>Novel species of Thermanaerothrix with wide hydrolytic capabilities.</title>
        <authorList>
            <person name="Zayulina K.S."/>
            <person name="Podosokorskaya O.A."/>
            <person name="Elcheninov A.G."/>
        </authorList>
    </citation>
    <scope>NUCLEOTIDE SEQUENCE [LARGE SCALE GENOMIC DNA]</scope>
    <source>
        <strain evidence="4 5">4228-RoL</strain>
    </source>
</reference>
<keyword evidence="2" id="KW-0560">Oxidoreductase</keyword>
<dbReference type="Gene3D" id="1.10.3660.10">
    <property type="entry name" value="6-phosphogluconate dehydrogenase C-terminal like domain"/>
    <property type="match status" value="1"/>
</dbReference>
<evidence type="ECO:0000313" key="5">
    <source>
        <dbReference type="Proteomes" id="UP001254165"/>
    </source>
</evidence>
<sequence length="286" mass="31579">MKSLSETDFTIIGLGLMGASLAAALRPHCHRIWGVDQDPGALQWCHAQGWIDCGHQRFEDAIPHSDVIVLATPVRTILTFLEAIPSYLMPGTLVMDLGSTKTSICEKMEHLPLGVEAIGGHPLCGREVSGARNADASLFQDRLFVLVPTEKTSPRALDLTIQLVKSIGARPVILDAATHDRLVATSSHLPYLVACTLVATASRMSDPENFLWHLVASGFRDTSRLAGSDVQMMLDILQTNRSNILRSMKIFAQTVNELIQILESEDEAQLKAWLENAREERRRHIQ</sequence>
<evidence type="ECO:0000259" key="3">
    <source>
        <dbReference type="PROSITE" id="PS51176"/>
    </source>
</evidence>
<dbReference type="PANTHER" id="PTHR21363:SF0">
    <property type="entry name" value="PREPHENATE DEHYDROGENASE [NADP(+)]"/>
    <property type="match status" value="1"/>
</dbReference>
<feature type="domain" description="Prephenate/arogenate dehydrogenase" evidence="3">
    <location>
        <begin position="7"/>
        <end position="286"/>
    </location>
</feature>
<dbReference type="Proteomes" id="UP001254165">
    <property type="component" value="Unassembled WGS sequence"/>
</dbReference>
<name>A0ABU3NJI4_9CHLR</name>
<protein>
    <submittedName>
        <fullName evidence="4">Prephenate dehydrogenase</fullName>
    </submittedName>
</protein>
<comment type="caution">
    <text evidence="4">The sequence shown here is derived from an EMBL/GenBank/DDBJ whole genome shotgun (WGS) entry which is preliminary data.</text>
</comment>
<dbReference type="InterPro" id="IPR008927">
    <property type="entry name" value="6-PGluconate_DH-like_C_sf"/>
</dbReference>
<proteinExistence type="inferred from homology"/>
<comment type="similarity">
    <text evidence="1">Belongs to the prephenate/arogenate dehydrogenase family.</text>
</comment>
<dbReference type="InterPro" id="IPR046826">
    <property type="entry name" value="PDH_N"/>
</dbReference>
<dbReference type="PROSITE" id="PS51176">
    <property type="entry name" value="PDH_ADH"/>
    <property type="match status" value="1"/>
</dbReference>
<dbReference type="Pfam" id="PF20463">
    <property type="entry name" value="PDH_C"/>
    <property type="match status" value="1"/>
</dbReference>
<dbReference type="PANTHER" id="PTHR21363">
    <property type="entry name" value="PREPHENATE DEHYDROGENASE"/>
    <property type="match status" value="1"/>
</dbReference>
<dbReference type="InterPro" id="IPR050812">
    <property type="entry name" value="Preph/Arog_dehydrog"/>
</dbReference>
<dbReference type="Pfam" id="PF02153">
    <property type="entry name" value="PDH_N"/>
    <property type="match status" value="1"/>
</dbReference>
<dbReference type="EMBL" id="JAUHMF010000001">
    <property type="protein sequence ID" value="MDT8897015.1"/>
    <property type="molecule type" value="Genomic_DNA"/>
</dbReference>
<keyword evidence="5" id="KW-1185">Reference proteome</keyword>
<dbReference type="InterPro" id="IPR003099">
    <property type="entry name" value="Prephen_DH"/>
</dbReference>
<evidence type="ECO:0000313" key="4">
    <source>
        <dbReference type="EMBL" id="MDT8897015.1"/>
    </source>
</evidence>
<dbReference type="Gene3D" id="3.40.50.720">
    <property type="entry name" value="NAD(P)-binding Rossmann-like Domain"/>
    <property type="match status" value="1"/>
</dbReference>
<evidence type="ECO:0000256" key="2">
    <source>
        <dbReference type="ARBA" id="ARBA00023002"/>
    </source>
</evidence>
<organism evidence="4 5">
    <name type="scientific">Thermanaerothrix solaris</name>
    <dbReference type="NCBI Taxonomy" id="3058434"/>
    <lineage>
        <taxon>Bacteria</taxon>
        <taxon>Bacillati</taxon>
        <taxon>Chloroflexota</taxon>
        <taxon>Anaerolineae</taxon>
        <taxon>Anaerolineales</taxon>
        <taxon>Anaerolineaceae</taxon>
        <taxon>Thermanaerothrix</taxon>
    </lineage>
</organism>
<gene>
    <name evidence="4" type="ORF">QYE77_01965</name>
</gene>
<accession>A0ABU3NJI4</accession>
<evidence type="ECO:0000256" key="1">
    <source>
        <dbReference type="ARBA" id="ARBA00007964"/>
    </source>
</evidence>
<dbReference type="InterPro" id="IPR046825">
    <property type="entry name" value="PDH_C"/>
</dbReference>
<dbReference type="SUPFAM" id="SSF48179">
    <property type="entry name" value="6-phosphogluconate dehydrogenase C-terminal domain-like"/>
    <property type="match status" value="1"/>
</dbReference>